<accession>A0ABV3VJT2</accession>
<dbReference type="EMBL" id="JBDLOU010000073">
    <property type="protein sequence ID" value="MEX3741648.1"/>
    <property type="molecule type" value="Genomic_DNA"/>
</dbReference>
<gene>
    <name evidence="1" type="ORF">ABFW12_25795</name>
</gene>
<comment type="caution">
    <text evidence="1">The sequence shown here is derived from an EMBL/GenBank/DDBJ whole genome shotgun (WGS) entry which is preliminary data.</text>
</comment>
<dbReference type="RefSeq" id="WP_368574030.1">
    <property type="nucleotide sequence ID" value="NZ_JBDLOU010000073.1"/>
</dbReference>
<name>A0ABV3VJT2_9MYCO</name>
<sequence length="70" mass="7854">MSTTRERERLRDLLVRSRIGGMTSDYDPTLVSRLRDLLDGAVERIRSLGGVLRDKETMGEGDGETTTADR</sequence>
<protein>
    <submittedName>
        <fullName evidence="1">Uncharacterized protein</fullName>
    </submittedName>
</protein>
<evidence type="ECO:0000313" key="1">
    <source>
        <dbReference type="EMBL" id="MEX3741648.1"/>
    </source>
</evidence>
<keyword evidence="2" id="KW-1185">Reference proteome</keyword>
<organism evidence="1 2">
    <name type="scientific">Mycolicibacterium porcinum</name>
    <dbReference type="NCBI Taxonomy" id="39693"/>
    <lineage>
        <taxon>Bacteria</taxon>
        <taxon>Bacillati</taxon>
        <taxon>Actinomycetota</taxon>
        <taxon>Actinomycetes</taxon>
        <taxon>Mycobacteriales</taxon>
        <taxon>Mycobacteriaceae</taxon>
        <taxon>Mycolicibacterium</taxon>
    </lineage>
</organism>
<proteinExistence type="predicted"/>
<dbReference type="Proteomes" id="UP001558474">
    <property type="component" value="Unassembled WGS sequence"/>
</dbReference>
<evidence type="ECO:0000313" key="2">
    <source>
        <dbReference type="Proteomes" id="UP001558474"/>
    </source>
</evidence>
<reference evidence="1 2" key="1">
    <citation type="submission" date="2024-04" db="EMBL/GenBank/DDBJ databases">
        <title>Genomic Markers of Mycobacteria.</title>
        <authorList>
            <person name="Soliman M.S."/>
            <person name="Elkholy A."/>
            <person name="Soliman N.S."/>
            <person name="Abbas A."/>
            <person name="Khayrat S."/>
            <person name="Shawky S."/>
        </authorList>
    </citation>
    <scope>NUCLEOTIDE SEQUENCE [LARGE SCALE GENOMIC DNA]</scope>
    <source>
        <strain evidence="1 2">Egy-CU-AM5</strain>
    </source>
</reference>